<protein>
    <recommendedName>
        <fullName evidence="4">DUF4296 domain-containing protein</fullName>
    </recommendedName>
</protein>
<name>A0A5D0MNH6_9BACT</name>
<dbReference type="Proteomes" id="UP000324143">
    <property type="component" value="Unassembled WGS sequence"/>
</dbReference>
<evidence type="ECO:0000313" key="3">
    <source>
        <dbReference type="Proteomes" id="UP000324143"/>
    </source>
</evidence>
<evidence type="ECO:0000256" key="1">
    <source>
        <dbReference type="SAM" id="Coils"/>
    </source>
</evidence>
<accession>A0A5D0MNH6</accession>
<feature type="coiled-coil region" evidence="1">
    <location>
        <begin position="51"/>
        <end position="111"/>
    </location>
</feature>
<gene>
    <name evidence="2" type="ORF">FXF47_00775</name>
</gene>
<dbReference type="EMBL" id="VSIX01000004">
    <property type="protein sequence ID" value="TYB32149.1"/>
    <property type="molecule type" value="Genomic_DNA"/>
</dbReference>
<reference evidence="2" key="1">
    <citation type="submission" date="2019-08" db="EMBL/GenBank/DDBJ databases">
        <title>Genomic characterization of a novel candidate phylum (ARYD3) from a high temperature, high salinity tertiary oil reservoir in north central Oklahoma, USA.</title>
        <authorList>
            <person name="Youssef N.H."/>
            <person name="Yadav A."/>
            <person name="Elshahed M.S."/>
        </authorList>
    </citation>
    <scope>NUCLEOTIDE SEQUENCE [LARGE SCALE GENOMIC DNA]</scope>
    <source>
        <strain evidence="2">ARYD3</strain>
    </source>
</reference>
<evidence type="ECO:0008006" key="4">
    <source>
        <dbReference type="Google" id="ProtNLM"/>
    </source>
</evidence>
<sequence>MKRIIVILSIIVIFISCSGKKENNSNQNSGSDKTIDIKVTEKSKQKYFELYRNMLELTHRYKNDHEKLQEEIDNLFEESGMTRKEYDQLGLKLIEKDKEYFKNKISQINEEFSDR</sequence>
<keyword evidence="3" id="KW-1185">Reference proteome</keyword>
<proteinExistence type="predicted"/>
<dbReference type="PROSITE" id="PS51257">
    <property type="entry name" value="PROKAR_LIPOPROTEIN"/>
    <property type="match status" value="1"/>
</dbReference>
<keyword evidence="1" id="KW-0175">Coiled coil</keyword>
<comment type="caution">
    <text evidence="2">The sequence shown here is derived from an EMBL/GenBank/DDBJ whole genome shotgun (WGS) entry which is preliminary data.</text>
</comment>
<dbReference type="AlphaFoldDB" id="A0A5D0MNH6"/>
<organism evidence="2 3">
    <name type="scientific">Candidatus Mcinerneyibacterium aminivorans</name>
    <dbReference type="NCBI Taxonomy" id="2703815"/>
    <lineage>
        <taxon>Bacteria</taxon>
        <taxon>Candidatus Macinerneyibacteriota</taxon>
        <taxon>Candidatus Mcinerneyibacteria</taxon>
        <taxon>Candidatus Mcinerneyibacteriales</taxon>
        <taxon>Candidatus Mcinerneyibacteriaceae</taxon>
        <taxon>Candidatus Mcinerneyibacterium</taxon>
    </lineage>
</organism>
<evidence type="ECO:0000313" key="2">
    <source>
        <dbReference type="EMBL" id="TYB32149.1"/>
    </source>
</evidence>